<reference evidence="1 2" key="1">
    <citation type="journal article" date="2005" name="Nature">
        <title>Genome sequencing and analysis of Aspergillus oryzae.</title>
        <authorList>
            <person name="Machida M."/>
            <person name="Asai K."/>
            <person name="Sano M."/>
            <person name="Tanaka T."/>
            <person name="Kumagai T."/>
            <person name="Terai G."/>
            <person name="Kusumoto K."/>
            <person name="Arima T."/>
            <person name="Akita O."/>
            <person name="Kashiwagi Y."/>
            <person name="Abe K."/>
            <person name="Gomi K."/>
            <person name="Horiuchi H."/>
            <person name="Kitamoto K."/>
            <person name="Kobayashi T."/>
            <person name="Takeuchi M."/>
            <person name="Denning D.W."/>
            <person name="Galagan J.E."/>
            <person name="Nierman W.C."/>
            <person name="Yu J."/>
            <person name="Archer D.B."/>
            <person name="Bennett J.W."/>
            <person name="Bhatnagar D."/>
            <person name="Cleveland T.E."/>
            <person name="Fedorova N.D."/>
            <person name="Gotoh O."/>
            <person name="Horikawa H."/>
            <person name="Hosoyama A."/>
            <person name="Ichinomiya M."/>
            <person name="Igarashi R."/>
            <person name="Iwashita K."/>
            <person name="Juvvadi P.R."/>
            <person name="Kato M."/>
            <person name="Kato Y."/>
            <person name="Kin T."/>
            <person name="Kokubun A."/>
            <person name="Maeda H."/>
            <person name="Maeyama N."/>
            <person name="Maruyama J."/>
            <person name="Nagasaki H."/>
            <person name="Nakajima T."/>
            <person name="Oda K."/>
            <person name="Okada K."/>
            <person name="Paulsen I."/>
            <person name="Sakamoto K."/>
            <person name="Sawano T."/>
            <person name="Takahashi M."/>
            <person name="Takase K."/>
            <person name="Terabayashi Y."/>
            <person name="Wortman J."/>
            <person name="Yamada O."/>
            <person name="Yamagata Y."/>
            <person name="Anazawa H."/>
            <person name="Hata Y."/>
            <person name="Koide Y."/>
            <person name="Komori T."/>
            <person name="Koyama Y."/>
            <person name="Minetoki T."/>
            <person name="Suharnan S."/>
            <person name="Tanaka A."/>
            <person name="Isono K."/>
            <person name="Kuhara S."/>
            <person name="Ogasawara N."/>
            <person name="Kikuchi H."/>
        </authorList>
    </citation>
    <scope>NUCLEOTIDE SEQUENCE [LARGE SCALE GENOMIC DNA]</scope>
    <source>
        <strain evidence="2">ATCC 42149 / RIB 40</strain>
    </source>
</reference>
<dbReference type="AlphaFoldDB" id="Q2UNS5"/>
<dbReference type="VEuPathDB" id="FungiDB:AO090001000251"/>
<dbReference type="HOGENOM" id="CLU_2037563_0_0_1"/>
<dbReference type="RefSeq" id="XP_023089573.1">
    <property type="nucleotide sequence ID" value="XM_023234450.1"/>
</dbReference>
<sequence>MRPQTIQTFLDYHHSSAFASGEITAGTLKFCRIAPDRQPVQIEDVRGRKEEFRLDEHGFQFLRHESPSFASFRDEDLSTVQQESVEILQRLRKQRANILDLDPQSDGQRIIQIDRFLRTRFFRSSV</sequence>
<organism evidence="1 2">
    <name type="scientific">Aspergillus oryzae (strain ATCC 42149 / RIB 40)</name>
    <name type="common">Yellow koji mold</name>
    <dbReference type="NCBI Taxonomy" id="510516"/>
    <lineage>
        <taxon>Eukaryota</taxon>
        <taxon>Fungi</taxon>
        <taxon>Dikarya</taxon>
        <taxon>Ascomycota</taxon>
        <taxon>Pezizomycotina</taxon>
        <taxon>Eurotiomycetes</taxon>
        <taxon>Eurotiomycetidae</taxon>
        <taxon>Eurotiales</taxon>
        <taxon>Aspergillaceae</taxon>
        <taxon>Aspergillus</taxon>
        <taxon>Aspergillus subgen. Circumdati</taxon>
    </lineage>
</organism>
<dbReference type="EMBL" id="BA000050">
    <property type="protein sequence ID" value="BAE56790.1"/>
    <property type="molecule type" value="Genomic_DNA"/>
</dbReference>
<protein>
    <submittedName>
        <fullName evidence="1">DNA, SC001</fullName>
    </submittedName>
</protein>
<dbReference type="KEGG" id="aor:AO090001000251"/>
<dbReference type="GeneID" id="5990762"/>
<evidence type="ECO:0000313" key="1">
    <source>
        <dbReference type="EMBL" id="BAE56790.1"/>
    </source>
</evidence>
<name>Q2UNS5_ASPOR</name>
<keyword evidence="2" id="KW-1185">Reference proteome</keyword>
<accession>Q2UNS5</accession>
<dbReference type="Proteomes" id="UP000006564">
    <property type="component" value="Chromosome 2"/>
</dbReference>
<dbReference type="EMBL" id="AP007154">
    <property type="protein sequence ID" value="BAE56790.1"/>
    <property type="molecule type" value="Genomic_DNA"/>
</dbReference>
<proteinExistence type="predicted"/>
<evidence type="ECO:0000313" key="2">
    <source>
        <dbReference type="Proteomes" id="UP000006564"/>
    </source>
</evidence>
<gene>
    <name evidence="1" type="ORF">AO090001000251</name>
</gene>